<evidence type="ECO:0000313" key="4">
    <source>
        <dbReference type="Proteomes" id="UP000538931"/>
    </source>
</evidence>
<dbReference type="EMBL" id="JACEMT010000031">
    <property type="protein sequence ID" value="MBA4501036.1"/>
    <property type="molecule type" value="Genomic_DNA"/>
</dbReference>
<sequence>MLPTTIINNSGNTGSGTGATADKPQVAPLLPGGQALMAIVKQVAAGTLGDQVFRIQVEADNRLLELATRAPLNPGDRVQISRTPGGELQLSLPPPPPAPGAPQQQPAVLILQAAASQLPQIRQSLPLNSPQTAQVHSSTPLPSASLGPGQGTAPHSVAAPPGTSPNAPDTSLRHTSAPPTPQHGTSRPPESSATSGSSATAPTPTRLATPPAGIQGQTYSAQLQQISQLGAVLNAGRSPAPAPAATPSTAIPANAPAANPASPVPGNVTPAPRPPASPVTTSGTPGPAHTDNAPARISQAGNHLLQALGQQQPRTPVQHQVQLQLANLSLQLLSPRPLQAGQQVTLTRVSDQQIHLQPMTPARPPEPPPASQAAMQHALREALPQQIPLGDALNQLLQLSQAPAVRGQSAIGQLVQSMLSLFSVTPGSADADQAIQRNLQQGGLFTESRLAHSQGGDKPPADLKQHLGQLLKLAEQLPPEPRQQMQRLVEALQARSTSQQISSLGAWKELPDGSQERVFRMDLPIRQEERQDTAELVISEHKRNSAQQGPTSFWSVALSFDLQQQGSMDVRLSLHEGWRLQLQFWTETETTLSRIEQQLEPLAQDLHRKGFIVDHIQARQGRPHQPQLNDIQHRLVDIHT</sequence>
<feature type="domain" description="Flagellar hook-length control protein-like C-terminal" evidence="2">
    <location>
        <begin position="545"/>
        <end position="626"/>
    </location>
</feature>
<accession>A0A7W1WW02</accession>
<gene>
    <name evidence="3" type="ORF">H1S06_01460</name>
</gene>
<dbReference type="RefSeq" id="WP_220183718.1">
    <property type="nucleotide sequence ID" value="NZ_JACEMT010000031.1"/>
</dbReference>
<dbReference type="InterPro" id="IPR021136">
    <property type="entry name" value="Flagellar_hook_control-like_C"/>
</dbReference>
<evidence type="ECO:0000259" key="2">
    <source>
        <dbReference type="Pfam" id="PF02120"/>
    </source>
</evidence>
<proteinExistence type="predicted"/>
<feature type="compositionally biased region" description="Low complexity" evidence="1">
    <location>
        <begin position="1"/>
        <end position="12"/>
    </location>
</feature>
<comment type="caution">
    <text evidence="3">The sequence shown here is derived from an EMBL/GenBank/DDBJ whole genome shotgun (WGS) entry which is preliminary data.</text>
</comment>
<dbReference type="Pfam" id="PF02120">
    <property type="entry name" value="Flg_hook"/>
    <property type="match status" value="1"/>
</dbReference>
<keyword evidence="3" id="KW-0282">Flagellum</keyword>
<dbReference type="AlphaFoldDB" id="A0A7W1WW02"/>
<organism evidence="3 4">
    <name type="scientific">Marinobacterium marinum</name>
    <dbReference type="NCBI Taxonomy" id="2756129"/>
    <lineage>
        <taxon>Bacteria</taxon>
        <taxon>Pseudomonadati</taxon>
        <taxon>Pseudomonadota</taxon>
        <taxon>Gammaproteobacteria</taxon>
        <taxon>Oceanospirillales</taxon>
        <taxon>Oceanospirillaceae</taxon>
        <taxon>Marinobacterium</taxon>
    </lineage>
</organism>
<keyword evidence="3" id="KW-0969">Cilium</keyword>
<feature type="region of interest" description="Disordered" evidence="1">
    <location>
        <begin position="128"/>
        <end position="213"/>
    </location>
</feature>
<reference evidence="3 4" key="1">
    <citation type="submission" date="2020-07" db="EMBL/GenBank/DDBJ databases">
        <title>Bacterium isolated from marien macroalgae.</title>
        <authorList>
            <person name="Zhu K."/>
            <person name="Lu D."/>
            <person name="Du Z."/>
        </authorList>
    </citation>
    <scope>NUCLEOTIDE SEQUENCE [LARGE SCALE GENOMIC DNA]</scope>
    <source>
        <strain evidence="3 4">3-1745</strain>
    </source>
</reference>
<keyword evidence="3" id="KW-0966">Cell projection</keyword>
<keyword evidence="4" id="KW-1185">Reference proteome</keyword>
<feature type="region of interest" description="Disordered" evidence="1">
    <location>
        <begin position="74"/>
        <end position="104"/>
    </location>
</feature>
<feature type="compositionally biased region" description="Low complexity" evidence="1">
    <location>
        <begin position="243"/>
        <end position="261"/>
    </location>
</feature>
<dbReference type="Proteomes" id="UP000538931">
    <property type="component" value="Unassembled WGS sequence"/>
</dbReference>
<feature type="region of interest" description="Disordered" evidence="1">
    <location>
        <begin position="236"/>
        <end position="295"/>
    </location>
</feature>
<feature type="compositionally biased region" description="Low complexity" evidence="1">
    <location>
        <begin position="186"/>
        <end position="212"/>
    </location>
</feature>
<name>A0A7W1WW02_9GAMM</name>
<dbReference type="Gene3D" id="3.30.750.140">
    <property type="match status" value="1"/>
</dbReference>
<evidence type="ECO:0000256" key="1">
    <source>
        <dbReference type="SAM" id="MobiDB-lite"/>
    </source>
</evidence>
<feature type="compositionally biased region" description="Polar residues" evidence="1">
    <location>
        <begin position="128"/>
        <end position="142"/>
    </location>
</feature>
<feature type="region of interest" description="Disordered" evidence="1">
    <location>
        <begin position="1"/>
        <end position="24"/>
    </location>
</feature>
<evidence type="ECO:0000313" key="3">
    <source>
        <dbReference type="EMBL" id="MBA4501036.1"/>
    </source>
</evidence>
<dbReference type="InterPro" id="IPR038610">
    <property type="entry name" value="FliK-like_C_sf"/>
</dbReference>
<protein>
    <submittedName>
        <fullName evidence="3">Flagellar hook-length control protein FliK</fullName>
    </submittedName>
</protein>